<feature type="transmembrane region" description="Helical" evidence="12">
    <location>
        <begin position="164"/>
        <end position="182"/>
    </location>
</feature>
<keyword evidence="5 12" id="KW-1003">Cell membrane</keyword>
<feature type="transmembrane region" description="Helical" evidence="12">
    <location>
        <begin position="100"/>
        <end position="128"/>
    </location>
</feature>
<dbReference type="PRINTS" id="PR00950">
    <property type="entry name" value="TYPE3IMSPROT"/>
</dbReference>
<evidence type="ECO:0000256" key="7">
    <source>
        <dbReference type="ARBA" id="ARBA00022795"/>
    </source>
</evidence>
<reference evidence="13 14" key="1">
    <citation type="submission" date="2019-04" db="EMBL/GenBank/DDBJ databases">
        <title>Cohnella sp. nov., isolated from soil.</title>
        <authorList>
            <person name="Kim W."/>
        </authorList>
    </citation>
    <scope>NUCLEOTIDE SEQUENCE [LARGE SCALE GENOMIC DNA]</scope>
    <source>
        <strain evidence="13 14">CAU 1483</strain>
    </source>
</reference>
<comment type="function">
    <text evidence="12">Required for formation of the rod structure in the basal body of the flagellar apparatus. Together with FliI and FliH, may constitute the export apparatus of flagellin.</text>
</comment>
<keyword evidence="6 12" id="KW-0812">Transmembrane</keyword>
<evidence type="ECO:0000256" key="3">
    <source>
        <dbReference type="ARBA" id="ARBA00021622"/>
    </source>
</evidence>
<evidence type="ECO:0000313" key="14">
    <source>
        <dbReference type="Proteomes" id="UP000309673"/>
    </source>
</evidence>
<dbReference type="GO" id="GO:0009306">
    <property type="term" value="P:protein secretion"/>
    <property type="evidence" value="ECO:0007669"/>
    <property type="project" value="InterPro"/>
</dbReference>
<evidence type="ECO:0000256" key="9">
    <source>
        <dbReference type="ARBA" id="ARBA00022989"/>
    </source>
</evidence>
<dbReference type="NCBIfam" id="TIGR00328">
    <property type="entry name" value="flhB"/>
    <property type="match status" value="1"/>
</dbReference>
<dbReference type="InterPro" id="IPR029025">
    <property type="entry name" value="T3SS_substrate_exporter_C"/>
</dbReference>
<comment type="subcellular location">
    <subcellularLocation>
        <location evidence="1">Cell membrane</location>
        <topology evidence="1">Multi-pass membrane protein</topology>
    </subcellularLocation>
</comment>
<keyword evidence="9 12" id="KW-1133">Transmembrane helix</keyword>
<dbReference type="OrthoDB" id="9807950at2"/>
<dbReference type="InterPro" id="IPR006136">
    <property type="entry name" value="FlhB"/>
</dbReference>
<evidence type="ECO:0000256" key="4">
    <source>
        <dbReference type="ARBA" id="ARBA00022448"/>
    </source>
</evidence>
<proteinExistence type="inferred from homology"/>
<evidence type="ECO:0000256" key="6">
    <source>
        <dbReference type="ARBA" id="ARBA00022692"/>
    </source>
</evidence>
<dbReference type="InterPro" id="IPR006135">
    <property type="entry name" value="T3SS_substrate_exporter"/>
</dbReference>
<name>A0A4U0FJD2_9BACL</name>
<evidence type="ECO:0000256" key="11">
    <source>
        <dbReference type="ARBA" id="ARBA00023225"/>
    </source>
</evidence>
<keyword evidence="11 12" id="KW-1006">Bacterial flagellum protein export</keyword>
<comment type="similarity">
    <text evidence="2 12">Belongs to the type III secretion exporter family.</text>
</comment>
<dbReference type="FunFam" id="3.40.1690.10:FF:000001">
    <property type="entry name" value="Flagellar biosynthetic protein FlhB"/>
    <property type="match status" value="1"/>
</dbReference>
<sequence length="374" mass="42235">MICAHKGGGKVSRFRLRMDLQLFAGEKTEKATPKKRQESRKKGQVAKSAEIPGSLILLGTLCCFLALGPFFTGRVKALFGDVFQHRLNMQVTDQNVSSLFFHYIVELLIVVSPILVIALLVAFASYYVQIGWLFTTEPLKLKLNKLNPLNGLKQMFSMRSAVEFLKSATKLIVIGVIVYSVLMSEKKRLLELANMPVQGIFAFTADVTLRLGLLASGALFLLALADYMYQKYEYEKSLKMSKQDIKDEYKNTEGDPLIKGKIKERQRRMAMMRMMQEVPKADVVITNPTHFAVALQYDGSKMDAPTIVAKGQDYMALRIREIARKNDVVIMENKPLARALYERTEIGDTVPGDLFQAVAEVLAYVYRLKGRRRA</sequence>
<protein>
    <recommendedName>
        <fullName evidence="3 12">Flagellar biosynthetic protein FlhB</fullName>
    </recommendedName>
</protein>
<keyword evidence="13" id="KW-0282">Flagellum</keyword>
<accession>A0A4U0FJD2</accession>
<organism evidence="13 14">
    <name type="scientific">Cohnella pontilimi</name>
    <dbReference type="NCBI Taxonomy" id="2564100"/>
    <lineage>
        <taxon>Bacteria</taxon>
        <taxon>Bacillati</taxon>
        <taxon>Bacillota</taxon>
        <taxon>Bacilli</taxon>
        <taxon>Bacillales</taxon>
        <taxon>Paenibacillaceae</taxon>
        <taxon>Cohnella</taxon>
    </lineage>
</organism>
<evidence type="ECO:0000256" key="1">
    <source>
        <dbReference type="ARBA" id="ARBA00004651"/>
    </source>
</evidence>
<evidence type="ECO:0000256" key="12">
    <source>
        <dbReference type="RuleBase" id="RU364091"/>
    </source>
</evidence>
<dbReference type="AlphaFoldDB" id="A0A4U0FJD2"/>
<evidence type="ECO:0000256" key="8">
    <source>
        <dbReference type="ARBA" id="ARBA00022927"/>
    </source>
</evidence>
<dbReference type="GO" id="GO:0044780">
    <property type="term" value="P:bacterial-type flagellum assembly"/>
    <property type="evidence" value="ECO:0007669"/>
    <property type="project" value="InterPro"/>
</dbReference>
<gene>
    <name evidence="12 13" type="primary">flhB</name>
    <name evidence="13" type="ORF">E5161_04560</name>
</gene>
<dbReference type="Proteomes" id="UP000309673">
    <property type="component" value="Unassembled WGS sequence"/>
</dbReference>
<dbReference type="Gene3D" id="6.10.250.2080">
    <property type="match status" value="1"/>
</dbReference>
<keyword evidence="13" id="KW-0966">Cell projection</keyword>
<dbReference type="EMBL" id="SUPK01000002">
    <property type="protein sequence ID" value="TJY43582.1"/>
    <property type="molecule type" value="Genomic_DNA"/>
</dbReference>
<keyword evidence="14" id="KW-1185">Reference proteome</keyword>
<keyword evidence="8 12" id="KW-0653">Protein transport</keyword>
<evidence type="ECO:0000313" key="13">
    <source>
        <dbReference type="EMBL" id="TJY43582.1"/>
    </source>
</evidence>
<evidence type="ECO:0000256" key="2">
    <source>
        <dbReference type="ARBA" id="ARBA00010690"/>
    </source>
</evidence>
<keyword evidence="4 12" id="KW-0813">Transport</keyword>
<comment type="caution">
    <text evidence="13">The sequence shown here is derived from an EMBL/GenBank/DDBJ whole genome shotgun (WGS) entry which is preliminary data.</text>
</comment>
<dbReference type="PANTHER" id="PTHR30531">
    <property type="entry name" value="FLAGELLAR BIOSYNTHETIC PROTEIN FLHB"/>
    <property type="match status" value="1"/>
</dbReference>
<dbReference type="Gene3D" id="3.40.1690.10">
    <property type="entry name" value="secretion proteins EscU"/>
    <property type="match status" value="1"/>
</dbReference>
<dbReference type="SUPFAM" id="SSF160544">
    <property type="entry name" value="EscU C-terminal domain-like"/>
    <property type="match status" value="1"/>
</dbReference>
<feature type="transmembrane region" description="Helical" evidence="12">
    <location>
        <begin position="211"/>
        <end position="229"/>
    </location>
</feature>
<dbReference type="PANTHER" id="PTHR30531:SF12">
    <property type="entry name" value="FLAGELLAR BIOSYNTHETIC PROTEIN FLHB"/>
    <property type="match status" value="1"/>
</dbReference>
<evidence type="ECO:0000256" key="5">
    <source>
        <dbReference type="ARBA" id="ARBA00022475"/>
    </source>
</evidence>
<keyword evidence="10 12" id="KW-0472">Membrane</keyword>
<keyword evidence="7 12" id="KW-1005">Bacterial flagellum biogenesis</keyword>
<dbReference type="GO" id="GO:0005886">
    <property type="term" value="C:plasma membrane"/>
    <property type="evidence" value="ECO:0007669"/>
    <property type="project" value="UniProtKB-SubCell"/>
</dbReference>
<feature type="transmembrane region" description="Helical" evidence="12">
    <location>
        <begin position="55"/>
        <end position="79"/>
    </location>
</feature>
<keyword evidence="13" id="KW-0969">Cilium</keyword>
<dbReference type="Pfam" id="PF01312">
    <property type="entry name" value="Bac_export_2"/>
    <property type="match status" value="1"/>
</dbReference>
<evidence type="ECO:0000256" key="10">
    <source>
        <dbReference type="ARBA" id="ARBA00023136"/>
    </source>
</evidence>